<keyword evidence="2" id="KW-1185">Reference proteome</keyword>
<protein>
    <submittedName>
        <fullName evidence="1">Uncharacterized protein</fullName>
    </submittedName>
</protein>
<organism evidence="1 2">
    <name type="scientific">Proteus phage 3H10_20</name>
    <dbReference type="NCBI Taxonomy" id="2772448"/>
    <lineage>
        <taxon>Viruses</taxon>
        <taxon>Duplodnaviria</taxon>
        <taxon>Heunggongvirae</taxon>
        <taxon>Uroviricota</taxon>
        <taxon>Caudoviricetes</taxon>
        <taxon>Grimontviridae</taxon>
        <taxon>Privateervirus</taxon>
        <taxon>Privateervirus 3H1020</taxon>
    </lineage>
</organism>
<evidence type="ECO:0000313" key="2">
    <source>
        <dbReference type="Proteomes" id="UP000524862"/>
    </source>
</evidence>
<name>A0A7L7SH54_9CAUD</name>
<dbReference type="GeneID" id="77948646"/>
<reference evidence="1 2" key="1">
    <citation type="submission" date="2020-07" db="EMBL/GenBank/DDBJ databases">
        <title>Bacteriophages application to control Proteus mirabilis infection.</title>
        <authorList>
            <person name="Connerton I.F."/>
        </authorList>
    </citation>
    <scope>NUCLEOTIDE SEQUENCE [LARGE SCALE GENOMIC DNA]</scope>
</reference>
<sequence>MTEPNDGKIYKINGRVDGSYIKVQNNYDGHDAYLRLEDATLVSVKNNTLVLAIGQIKTLEIELDSE</sequence>
<dbReference type="EMBL" id="MT740244">
    <property type="protein sequence ID" value="QOC54894.1"/>
    <property type="molecule type" value="Genomic_DNA"/>
</dbReference>
<dbReference type="RefSeq" id="YP_010672371.1">
    <property type="nucleotide sequence ID" value="NC_070976.1"/>
</dbReference>
<evidence type="ECO:0000313" key="1">
    <source>
        <dbReference type="EMBL" id="QOC54894.1"/>
    </source>
</evidence>
<dbReference type="KEGG" id="vg:77948646"/>
<accession>A0A7L7SH54</accession>
<dbReference type="Proteomes" id="UP000524862">
    <property type="component" value="Segment"/>
</dbReference>
<proteinExistence type="predicted"/>